<dbReference type="OrthoDB" id="5728337at2"/>
<dbReference type="RefSeq" id="WP_046367204.1">
    <property type="nucleotide sequence ID" value="NZ_BBWV01000001.1"/>
</dbReference>
<comment type="caution">
    <text evidence="2">The sequence shown here is derived from an EMBL/GenBank/DDBJ whole genome shotgun (WGS) entry which is preliminary data.</text>
</comment>
<organism evidence="2 3">
    <name type="scientific">Flavihumibacter petaseus NBRC 106054</name>
    <dbReference type="NCBI Taxonomy" id="1220578"/>
    <lineage>
        <taxon>Bacteria</taxon>
        <taxon>Pseudomonadati</taxon>
        <taxon>Bacteroidota</taxon>
        <taxon>Chitinophagia</taxon>
        <taxon>Chitinophagales</taxon>
        <taxon>Chitinophagaceae</taxon>
        <taxon>Flavihumibacter</taxon>
    </lineage>
</organism>
<dbReference type="InterPro" id="IPR006674">
    <property type="entry name" value="HD_domain"/>
</dbReference>
<dbReference type="SUPFAM" id="SSF109604">
    <property type="entry name" value="HD-domain/PDEase-like"/>
    <property type="match status" value="1"/>
</dbReference>
<dbReference type="STRING" id="1220578.FPE01S_01_03260"/>
<proteinExistence type="predicted"/>
<protein>
    <recommendedName>
        <fullName evidence="1">HD/PDEase domain-containing protein</fullName>
    </recommendedName>
</protein>
<evidence type="ECO:0000313" key="3">
    <source>
        <dbReference type="Proteomes" id="UP000033121"/>
    </source>
</evidence>
<dbReference type="EMBL" id="BBWV01000001">
    <property type="protein sequence ID" value="GAO41314.1"/>
    <property type="molecule type" value="Genomic_DNA"/>
</dbReference>
<sequence length="196" mass="22571">MTETGFHALKQHIIQRLSAGLDPRFTYHNLAHTLDVLEQASRIASLEGISDERNLLLLKIAALYHDTGFLFTYRGHEEKSCEILEEDLGDKGFSKEEMDCMKGMIMATKIPQSPATLMEEIICDADLDYLGRDDFEPISESLKAEFLAYGIIREVAEWDPIQVSFFEKHHYFTSSSIRLRDPVKQDHLARLYQRTE</sequence>
<accession>A0A0E9MUQ8</accession>
<keyword evidence="3" id="KW-1185">Reference proteome</keyword>
<dbReference type="Proteomes" id="UP000033121">
    <property type="component" value="Unassembled WGS sequence"/>
</dbReference>
<evidence type="ECO:0000259" key="1">
    <source>
        <dbReference type="SMART" id="SM00471"/>
    </source>
</evidence>
<name>A0A0E9MUQ8_9BACT</name>
<dbReference type="InterPro" id="IPR003607">
    <property type="entry name" value="HD/PDEase_dom"/>
</dbReference>
<dbReference type="Pfam" id="PF01966">
    <property type="entry name" value="HD"/>
    <property type="match status" value="1"/>
</dbReference>
<feature type="domain" description="HD/PDEase" evidence="1">
    <location>
        <begin position="25"/>
        <end position="139"/>
    </location>
</feature>
<reference evidence="2 3" key="1">
    <citation type="submission" date="2015-04" db="EMBL/GenBank/DDBJ databases">
        <title>Whole genome shotgun sequence of Flavihumibacter petaseus NBRC 106054.</title>
        <authorList>
            <person name="Miyazawa S."/>
            <person name="Hosoyama A."/>
            <person name="Hashimoto M."/>
            <person name="Noguchi M."/>
            <person name="Tsuchikane K."/>
            <person name="Ohji S."/>
            <person name="Yamazoe A."/>
            <person name="Ichikawa N."/>
            <person name="Kimura A."/>
            <person name="Fujita N."/>
        </authorList>
    </citation>
    <scope>NUCLEOTIDE SEQUENCE [LARGE SCALE GENOMIC DNA]</scope>
    <source>
        <strain evidence="2 3">NBRC 106054</strain>
    </source>
</reference>
<gene>
    <name evidence="2" type="ORF">FPE01S_01_03260</name>
</gene>
<dbReference type="Gene3D" id="1.10.3210.10">
    <property type="entry name" value="Hypothetical protein af1432"/>
    <property type="match status" value="1"/>
</dbReference>
<dbReference type="AlphaFoldDB" id="A0A0E9MUQ8"/>
<evidence type="ECO:0000313" key="2">
    <source>
        <dbReference type="EMBL" id="GAO41314.1"/>
    </source>
</evidence>
<dbReference type="SMART" id="SM00471">
    <property type="entry name" value="HDc"/>
    <property type="match status" value="1"/>
</dbReference>
<dbReference type="CDD" id="cd00077">
    <property type="entry name" value="HDc"/>
    <property type="match status" value="1"/>
</dbReference>